<evidence type="ECO:0000313" key="2">
    <source>
        <dbReference type="Proteomes" id="UP000230088"/>
    </source>
</evidence>
<accession>A0A2H0YLU3</accession>
<name>A0A2H0YLU3_9BACT</name>
<reference evidence="2" key="1">
    <citation type="submission" date="2017-09" db="EMBL/GenBank/DDBJ databases">
        <title>Depth-based differentiation of microbial function through sediment-hosted aquifers and enrichment of novel symbionts in the deep terrestrial subsurface.</title>
        <authorList>
            <person name="Probst A.J."/>
            <person name="Ladd B."/>
            <person name="Jarett J.K."/>
            <person name="Geller-Mcgrath D.E."/>
            <person name="Sieber C.M.K."/>
            <person name="Emerson J.B."/>
            <person name="Anantharaman K."/>
            <person name="Thomas B.C."/>
            <person name="Malmstrom R."/>
            <person name="Stieglmeier M."/>
            <person name="Klingl A."/>
            <person name="Woyke T."/>
            <person name="Ryan C.M."/>
            <person name="Banfield J.F."/>
        </authorList>
    </citation>
    <scope>NUCLEOTIDE SEQUENCE [LARGE SCALE GENOMIC DNA]</scope>
</reference>
<organism evidence="1 2">
    <name type="scientific">Candidatus Nealsonbacteria bacterium CG08_land_8_20_14_0_20_38_20</name>
    <dbReference type="NCBI Taxonomy" id="1974705"/>
    <lineage>
        <taxon>Bacteria</taxon>
        <taxon>Candidatus Nealsoniibacteriota</taxon>
    </lineage>
</organism>
<gene>
    <name evidence="1" type="ORF">COT33_01830</name>
</gene>
<evidence type="ECO:0000313" key="1">
    <source>
        <dbReference type="EMBL" id="PIS39465.1"/>
    </source>
</evidence>
<proteinExistence type="predicted"/>
<sequence length="208" mass="24069">MIKKRNKKLKRTGRQENRFAKIAKLGEAVFHAKDLANLWRIRNKNTLYTTLKRYSQKGLLFRVYKGLYSIKPINEIDPLVLGFKALHRFAYLSAETVLSQAGIIQQNIGYITLISSLSKKFSVAGAHYYSRKLEDKYLYQTIGVIDKDGVKMATVERAVADLLYFNPQAHFDADKLINWREVEKIQKAIGYPLTPKRYDFARSKRSDS</sequence>
<evidence type="ECO:0008006" key="3">
    <source>
        <dbReference type="Google" id="ProtNLM"/>
    </source>
</evidence>
<protein>
    <recommendedName>
        <fullName evidence="3">AbiEi antitoxin C-terminal domain-containing protein</fullName>
    </recommendedName>
</protein>
<dbReference type="Proteomes" id="UP000230088">
    <property type="component" value="Unassembled WGS sequence"/>
</dbReference>
<comment type="caution">
    <text evidence="1">The sequence shown here is derived from an EMBL/GenBank/DDBJ whole genome shotgun (WGS) entry which is preliminary data.</text>
</comment>
<dbReference type="AlphaFoldDB" id="A0A2H0YLU3"/>
<dbReference type="EMBL" id="PEYD01000036">
    <property type="protein sequence ID" value="PIS39465.1"/>
    <property type="molecule type" value="Genomic_DNA"/>
</dbReference>